<dbReference type="GO" id="GO:0003677">
    <property type="term" value="F:DNA binding"/>
    <property type="evidence" value="ECO:0007669"/>
    <property type="project" value="UniProtKB-KW"/>
</dbReference>
<dbReference type="InterPro" id="IPR036086">
    <property type="entry name" value="ParB/Sulfiredoxin_sf"/>
</dbReference>
<dbReference type="Gene3D" id="1.10.10.2830">
    <property type="match status" value="1"/>
</dbReference>
<dbReference type="SMART" id="SM00470">
    <property type="entry name" value="ParB"/>
    <property type="match status" value="1"/>
</dbReference>
<comment type="caution">
    <text evidence="6">The sequence shown here is derived from an EMBL/GenBank/DDBJ whole genome shotgun (WGS) entry which is preliminary data.</text>
</comment>
<evidence type="ECO:0000256" key="3">
    <source>
        <dbReference type="ARBA" id="ARBA00022829"/>
    </source>
</evidence>
<reference evidence="6" key="1">
    <citation type="submission" date="2020-10" db="EMBL/GenBank/DDBJ databases">
        <authorList>
            <person name="Gilroy R."/>
        </authorList>
    </citation>
    <scope>NUCLEOTIDE SEQUENCE</scope>
    <source>
        <strain evidence="6">517</strain>
    </source>
</reference>
<dbReference type="FunFam" id="3.90.1530.30:FF:000001">
    <property type="entry name" value="Chromosome partitioning protein ParB"/>
    <property type="match status" value="1"/>
</dbReference>
<organism evidence="6 7">
    <name type="scientific">Candidatus Stercoripulliclostridium pullicola</name>
    <dbReference type="NCBI Taxonomy" id="2840953"/>
    <lineage>
        <taxon>Bacteria</taxon>
        <taxon>Bacillati</taxon>
        <taxon>Bacillota</taxon>
        <taxon>Clostridia</taxon>
        <taxon>Eubacteriales</taxon>
        <taxon>Candidatus Stercoripulliclostridium</taxon>
    </lineage>
</organism>
<comment type="subcellular location">
    <subcellularLocation>
        <location evidence="1">Cytoplasm</location>
        <location evidence="1">Nucleoid</location>
    </subcellularLocation>
</comment>
<dbReference type="SUPFAM" id="SSF109709">
    <property type="entry name" value="KorB DNA-binding domain-like"/>
    <property type="match status" value="1"/>
</dbReference>
<comment type="similarity">
    <text evidence="2">Belongs to the ParB family.</text>
</comment>
<evidence type="ECO:0000313" key="6">
    <source>
        <dbReference type="EMBL" id="MBO8424739.1"/>
    </source>
</evidence>
<dbReference type="InterPro" id="IPR050336">
    <property type="entry name" value="Chromosome_partition/occlusion"/>
</dbReference>
<evidence type="ECO:0000256" key="1">
    <source>
        <dbReference type="ARBA" id="ARBA00004453"/>
    </source>
</evidence>
<dbReference type="Proteomes" id="UP000727857">
    <property type="component" value="Unassembled WGS sequence"/>
</dbReference>
<proteinExistence type="inferred from homology"/>
<reference evidence="6" key="2">
    <citation type="journal article" date="2021" name="PeerJ">
        <title>Extensive microbial diversity within the chicken gut microbiome revealed by metagenomics and culture.</title>
        <authorList>
            <person name="Gilroy R."/>
            <person name="Ravi A."/>
            <person name="Getino M."/>
            <person name="Pursley I."/>
            <person name="Horton D.L."/>
            <person name="Alikhan N.F."/>
            <person name="Baker D."/>
            <person name="Gharbi K."/>
            <person name="Hall N."/>
            <person name="Watson M."/>
            <person name="Adriaenssens E.M."/>
            <person name="Foster-Nyarko E."/>
            <person name="Jarju S."/>
            <person name="Secka A."/>
            <person name="Antonio M."/>
            <person name="Oren A."/>
            <person name="Chaudhuri R.R."/>
            <person name="La Ragione R."/>
            <person name="Hildebrand F."/>
            <person name="Pallen M.J."/>
        </authorList>
    </citation>
    <scope>NUCLEOTIDE SEQUENCE</scope>
    <source>
        <strain evidence="6">517</strain>
    </source>
</reference>
<keyword evidence="4" id="KW-0238">DNA-binding</keyword>
<feature type="domain" description="ParB-like N-terminal" evidence="5">
    <location>
        <begin position="34"/>
        <end position="123"/>
    </location>
</feature>
<dbReference type="Gene3D" id="3.90.1530.30">
    <property type="match status" value="1"/>
</dbReference>
<dbReference type="GO" id="GO:0007059">
    <property type="term" value="P:chromosome segregation"/>
    <property type="evidence" value="ECO:0007669"/>
    <property type="project" value="UniProtKB-KW"/>
</dbReference>
<evidence type="ECO:0000256" key="4">
    <source>
        <dbReference type="ARBA" id="ARBA00023125"/>
    </source>
</evidence>
<dbReference type="PANTHER" id="PTHR33375:SF1">
    <property type="entry name" value="CHROMOSOME-PARTITIONING PROTEIN PARB-RELATED"/>
    <property type="match status" value="1"/>
</dbReference>
<dbReference type="AlphaFoldDB" id="A0A940DHW5"/>
<evidence type="ECO:0000256" key="2">
    <source>
        <dbReference type="ARBA" id="ARBA00006295"/>
    </source>
</evidence>
<gene>
    <name evidence="6" type="ORF">IAB16_06940</name>
</gene>
<dbReference type="SUPFAM" id="SSF110849">
    <property type="entry name" value="ParB/Sulfiredoxin"/>
    <property type="match status" value="1"/>
</dbReference>
<dbReference type="GO" id="GO:0009295">
    <property type="term" value="C:nucleoid"/>
    <property type="evidence" value="ECO:0007669"/>
    <property type="project" value="UniProtKB-SubCell"/>
</dbReference>
<dbReference type="InterPro" id="IPR041468">
    <property type="entry name" value="HTH_ParB/Spo0J"/>
</dbReference>
<dbReference type="CDD" id="cd16393">
    <property type="entry name" value="SPO0J_N"/>
    <property type="match status" value="1"/>
</dbReference>
<dbReference type="InterPro" id="IPR003115">
    <property type="entry name" value="ParB_N"/>
</dbReference>
<keyword evidence="3" id="KW-0159">Chromosome partition</keyword>
<evidence type="ECO:0000313" key="7">
    <source>
        <dbReference type="Proteomes" id="UP000727857"/>
    </source>
</evidence>
<dbReference type="PANTHER" id="PTHR33375">
    <property type="entry name" value="CHROMOSOME-PARTITIONING PROTEIN PARB-RELATED"/>
    <property type="match status" value="1"/>
</dbReference>
<dbReference type="NCBIfam" id="TIGR00180">
    <property type="entry name" value="parB_part"/>
    <property type="match status" value="1"/>
</dbReference>
<dbReference type="FunFam" id="1.10.10.2830:FF:000001">
    <property type="entry name" value="Chromosome partitioning protein ParB"/>
    <property type="match status" value="1"/>
</dbReference>
<sequence>MAKRIGKGLSELLANIEDERLSAPVKVVEGENVYQMEIANIEPNPDQPRKYFGEAAQRELEDSIRVHGVLQPLILVKRGDKYMIVAGERRYRAAKAIGLNTVPALVKQIDDSMIREISLIENLQRENLNAIEEAEAIDELMRMNGYTQDKLAARIGKARSSVANTLRLLALDDEVKSLVRQDRISAGHARALVPVTDRETQIDFAYQAADGEMTVRELELKVRYYLNPDKAPRKLSGAEKVRLSAEMRGFVDDMKRIFSTKVKLVGNENKGRIYIDYYNADDLQRIYELMSKLK</sequence>
<evidence type="ECO:0000259" key="5">
    <source>
        <dbReference type="SMART" id="SM00470"/>
    </source>
</evidence>
<dbReference type="Pfam" id="PF02195">
    <property type="entry name" value="ParB_N"/>
    <property type="match status" value="1"/>
</dbReference>
<protein>
    <submittedName>
        <fullName evidence="6">ParB/RepB/Spo0J family partition protein</fullName>
    </submittedName>
</protein>
<dbReference type="InterPro" id="IPR004437">
    <property type="entry name" value="ParB/RepB/Spo0J"/>
</dbReference>
<name>A0A940DHW5_9FIRM</name>
<dbReference type="Pfam" id="PF17762">
    <property type="entry name" value="HTH_ParB"/>
    <property type="match status" value="1"/>
</dbReference>
<accession>A0A940DHW5</accession>
<dbReference type="EMBL" id="JADINF010000175">
    <property type="protein sequence ID" value="MBO8424739.1"/>
    <property type="molecule type" value="Genomic_DNA"/>
</dbReference>
<dbReference type="GO" id="GO:0005694">
    <property type="term" value="C:chromosome"/>
    <property type="evidence" value="ECO:0007669"/>
    <property type="project" value="TreeGrafter"/>
</dbReference>